<gene>
    <name evidence="1" type="ORF">SLEP1_g25910</name>
</gene>
<protein>
    <submittedName>
        <fullName evidence="1">Uncharacterized protein</fullName>
    </submittedName>
</protein>
<name>A0AAV5JKM9_9ROSI</name>
<accession>A0AAV5JKM9</accession>
<evidence type="ECO:0000313" key="2">
    <source>
        <dbReference type="Proteomes" id="UP001054252"/>
    </source>
</evidence>
<evidence type="ECO:0000313" key="1">
    <source>
        <dbReference type="EMBL" id="GKV15109.1"/>
    </source>
</evidence>
<dbReference type="EMBL" id="BPVZ01000042">
    <property type="protein sequence ID" value="GKV15109.1"/>
    <property type="molecule type" value="Genomic_DNA"/>
</dbReference>
<sequence length="89" mass="10230">MFLDVENLCAREDVILEIVGSVHARGRRRRGMRSCVKRIEGMKGFSDKLRNDVVLEVPTVRFFYGLPQGRERFWITAVPLLTVAAHCHC</sequence>
<organism evidence="1 2">
    <name type="scientific">Rubroshorea leprosula</name>
    <dbReference type="NCBI Taxonomy" id="152421"/>
    <lineage>
        <taxon>Eukaryota</taxon>
        <taxon>Viridiplantae</taxon>
        <taxon>Streptophyta</taxon>
        <taxon>Embryophyta</taxon>
        <taxon>Tracheophyta</taxon>
        <taxon>Spermatophyta</taxon>
        <taxon>Magnoliopsida</taxon>
        <taxon>eudicotyledons</taxon>
        <taxon>Gunneridae</taxon>
        <taxon>Pentapetalae</taxon>
        <taxon>rosids</taxon>
        <taxon>malvids</taxon>
        <taxon>Malvales</taxon>
        <taxon>Dipterocarpaceae</taxon>
        <taxon>Rubroshorea</taxon>
    </lineage>
</organism>
<dbReference type="AlphaFoldDB" id="A0AAV5JKM9"/>
<keyword evidence="2" id="KW-1185">Reference proteome</keyword>
<comment type="caution">
    <text evidence="1">The sequence shown here is derived from an EMBL/GenBank/DDBJ whole genome shotgun (WGS) entry which is preliminary data.</text>
</comment>
<dbReference type="Proteomes" id="UP001054252">
    <property type="component" value="Unassembled WGS sequence"/>
</dbReference>
<reference evidence="1 2" key="1">
    <citation type="journal article" date="2021" name="Commun. Biol.">
        <title>The genome of Shorea leprosula (Dipterocarpaceae) highlights the ecological relevance of drought in aseasonal tropical rainforests.</title>
        <authorList>
            <person name="Ng K.K.S."/>
            <person name="Kobayashi M.J."/>
            <person name="Fawcett J.A."/>
            <person name="Hatakeyama M."/>
            <person name="Paape T."/>
            <person name="Ng C.H."/>
            <person name="Ang C.C."/>
            <person name="Tnah L.H."/>
            <person name="Lee C.T."/>
            <person name="Nishiyama T."/>
            <person name="Sese J."/>
            <person name="O'Brien M.J."/>
            <person name="Copetti D."/>
            <person name="Mohd Noor M.I."/>
            <person name="Ong R.C."/>
            <person name="Putra M."/>
            <person name="Sireger I.Z."/>
            <person name="Indrioko S."/>
            <person name="Kosugi Y."/>
            <person name="Izuno A."/>
            <person name="Isagi Y."/>
            <person name="Lee S.L."/>
            <person name="Shimizu K.K."/>
        </authorList>
    </citation>
    <scope>NUCLEOTIDE SEQUENCE [LARGE SCALE GENOMIC DNA]</scope>
    <source>
        <strain evidence="1">214</strain>
    </source>
</reference>
<proteinExistence type="predicted"/>